<comment type="caution">
    <text evidence="2">The sequence shown here is derived from an EMBL/GenBank/DDBJ whole genome shotgun (WGS) entry which is preliminary data.</text>
</comment>
<dbReference type="Proteomes" id="UP000316360">
    <property type="component" value="Unassembled WGS sequence"/>
</dbReference>
<dbReference type="SUPFAM" id="SSF51726">
    <property type="entry name" value="UROD/MetE-like"/>
    <property type="match status" value="1"/>
</dbReference>
<dbReference type="GO" id="GO:0004853">
    <property type="term" value="F:uroporphyrinogen decarboxylase activity"/>
    <property type="evidence" value="ECO:0007669"/>
    <property type="project" value="InterPro"/>
</dbReference>
<dbReference type="InterPro" id="IPR000257">
    <property type="entry name" value="Uroporphyrinogen_deCOase"/>
</dbReference>
<accession>A0A523RSR2</accession>
<protein>
    <recommendedName>
        <fullName evidence="1">Uroporphyrinogen decarboxylase (URO-D) domain-containing protein</fullName>
    </recommendedName>
</protein>
<dbReference type="GO" id="GO:0006779">
    <property type="term" value="P:porphyrin-containing compound biosynthetic process"/>
    <property type="evidence" value="ECO:0007669"/>
    <property type="project" value="InterPro"/>
</dbReference>
<sequence>NLSDDGVVLASTGASPWAKILIQLAGVERLSLDFYDNRWLVEDLLSSIEKKLGEVYKIAANSPAEIIHAPDNVTGDVAEPKLFEKYYLPFYNKQGQLLHQQNKSYVVHMDGKLKSLKELIKKTDIDVVESFTFPEGGGDLSFEEARAAWENKSIIANLPAFLCFKEEKIVKEYIYNLINRASSKKNFMLEISEDLPHETQGRTLSWVAEVMKEKGE</sequence>
<proteinExistence type="predicted"/>
<feature type="non-terminal residue" evidence="2">
    <location>
        <position position="1"/>
    </location>
</feature>
<organism evidence="2 3">
    <name type="scientific">Aerophobetes bacterium</name>
    <dbReference type="NCBI Taxonomy" id="2030807"/>
    <lineage>
        <taxon>Bacteria</taxon>
        <taxon>Candidatus Aerophobota</taxon>
    </lineage>
</organism>
<evidence type="ECO:0000259" key="1">
    <source>
        <dbReference type="Pfam" id="PF01208"/>
    </source>
</evidence>
<dbReference type="Gene3D" id="3.20.20.210">
    <property type="match status" value="1"/>
</dbReference>
<evidence type="ECO:0000313" key="3">
    <source>
        <dbReference type="Proteomes" id="UP000316360"/>
    </source>
</evidence>
<dbReference type="InterPro" id="IPR038071">
    <property type="entry name" value="UROD/MetE-like_sf"/>
</dbReference>
<dbReference type="EMBL" id="SOKJ01000332">
    <property type="protein sequence ID" value="TET08835.1"/>
    <property type="molecule type" value="Genomic_DNA"/>
</dbReference>
<gene>
    <name evidence="2" type="ORF">E3J84_05825</name>
</gene>
<reference evidence="2 3" key="1">
    <citation type="submission" date="2019-03" db="EMBL/GenBank/DDBJ databases">
        <title>Metabolic potential of uncultured bacteria and archaea associated with petroleum seepage in deep-sea sediments.</title>
        <authorList>
            <person name="Dong X."/>
            <person name="Hubert C."/>
        </authorList>
    </citation>
    <scope>NUCLEOTIDE SEQUENCE [LARGE SCALE GENOMIC DNA]</scope>
    <source>
        <strain evidence="2">E44_bin7</strain>
    </source>
</reference>
<evidence type="ECO:0000313" key="2">
    <source>
        <dbReference type="EMBL" id="TET08835.1"/>
    </source>
</evidence>
<dbReference type="Pfam" id="PF01208">
    <property type="entry name" value="URO-D"/>
    <property type="match status" value="1"/>
</dbReference>
<feature type="domain" description="Uroporphyrinogen decarboxylase (URO-D)" evidence="1">
    <location>
        <begin position="7"/>
        <end position="213"/>
    </location>
</feature>
<dbReference type="AlphaFoldDB" id="A0A523RSR2"/>
<name>A0A523RSR2_UNCAE</name>